<evidence type="ECO:0000313" key="2">
    <source>
        <dbReference type="Proteomes" id="UP000053257"/>
    </source>
</evidence>
<dbReference type="Proteomes" id="UP000053257">
    <property type="component" value="Unassembled WGS sequence"/>
</dbReference>
<organism evidence="1 2">
    <name type="scientific">Phlebiopsis gigantea (strain 11061_1 CR5-6)</name>
    <name type="common">White-rot fungus</name>
    <name type="synonym">Peniophora gigantea</name>
    <dbReference type="NCBI Taxonomy" id="745531"/>
    <lineage>
        <taxon>Eukaryota</taxon>
        <taxon>Fungi</taxon>
        <taxon>Dikarya</taxon>
        <taxon>Basidiomycota</taxon>
        <taxon>Agaricomycotina</taxon>
        <taxon>Agaricomycetes</taxon>
        <taxon>Polyporales</taxon>
        <taxon>Phanerochaetaceae</taxon>
        <taxon>Phlebiopsis</taxon>
    </lineage>
</organism>
<dbReference type="EMBL" id="KN840463">
    <property type="protein sequence ID" value="KIP09688.1"/>
    <property type="molecule type" value="Genomic_DNA"/>
</dbReference>
<name>A0A0C3PR80_PHLG1</name>
<dbReference type="STRING" id="745531.A0A0C3PR80"/>
<dbReference type="AlphaFoldDB" id="A0A0C3PR80"/>
<reference evidence="1 2" key="1">
    <citation type="journal article" date="2014" name="PLoS Genet.">
        <title>Analysis of the Phlebiopsis gigantea genome, transcriptome and secretome provides insight into its pioneer colonization strategies of wood.</title>
        <authorList>
            <person name="Hori C."/>
            <person name="Ishida T."/>
            <person name="Igarashi K."/>
            <person name="Samejima M."/>
            <person name="Suzuki H."/>
            <person name="Master E."/>
            <person name="Ferreira P."/>
            <person name="Ruiz-Duenas F.J."/>
            <person name="Held B."/>
            <person name="Canessa P."/>
            <person name="Larrondo L.F."/>
            <person name="Schmoll M."/>
            <person name="Druzhinina I.S."/>
            <person name="Kubicek C.P."/>
            <person name="Gaskell J.A."/>
            <person name="Kersten P."/>
            <person name="St John F."/>
            <person name="Glasner J."/>
            <person name="Sabat G."/>
            <person name="Splinter BonDurant S."/>
            <person name="Syed K."/>
            <person name="Yadav J."/>
            <person name="Mgbeahuruike A.C."/>
            <person name="Kovalchuk A."/>
            <person name="Asiegbu F.O."/>
            <person name="Lackner G."/>
            <person name="Hoffmeister D."/>
            <person name="Rencoret J."/>
            <person name="Gutierrez A."/>
            <person name="Sun H."/>
            <person name="Lindquist E."/>
            <person name="Barry K."/>
            <person name="Riley R."/>
            <person name="Grigoriev I.V."/>
            <person name="Henrissat B."/>
            <person name="Kues U."/>
            <person name="Berka R.M."/>
            <person name="Martinez A.T."/>
            <person name="Covert S.F."/>
            <person name="Blanchette R.A."/>
            <person name="Cullen D."/>
        </authorList>
    </citation>
    <scope>NUCLEOTIDE SEQUENCE [LARGE SCALE GENOMIC DNA]</scope>
    <source>
        <strain evidence="1 2">11061_1 CR5-6</strain>
    </source>
</reference>
<dbReference type="PANTHER" id="PTHR39398">
    <property type="entry name" value="YALI0F14311P"/>
    <property type="match status" value="1"/>
</dbReference>
<evidence type="ECO:0000313" key="1">
    <source>
        <dbReference type="EMBL" id="KIP09688.1"/>
    </source>
</evidence>
<gene>
    <name evidence="1" type="ORF">PHLGIDRAFT_102424</name>
</gene>
<keyword evidence="2" id="KW-1185">Reference proteome</keyword>
<sequence length="314" mass="35767">MELIASVSRSSGLQQDGDALRDFKLQGEYREFIQGKLNDYWKRYPYGHTPKDTKHRDEMRSNVLILFRKLREGILSTKRNDAFALEVYETSMYLSVIFSTPVQTTSIISHLVPSMYKAQPNVTQSCQLTSITSLLHLLATGYPSQSQYSEHLNSIPIDYLSPSVRSWLRELTRALRLHNFACIERSTNRYAMLNCLNLGTAETSRDDSNAPRDIAIEALATLLDMLRSKASATAWSILRSAYYELSCPTPSEGTGSLARDWLLRSLLLRTVAFKDDEDDDTAILDTWIRERLTLGELKPKEGVEGRWIVCKVKK</sequence>
<protein>
    <submittedName>
        <fullName evidence="1">Uncharacterized protein</fullName>
    </submittedName>
</protein>
<proteinExistence type="predicted"/>
<dbReference type="PANTHER" id="PTHR39398:SF1">
    <property type="entry name" value="CSN8_PSMD8_EIF3K DOMAIN-CONTAINING PROTEIN"/>
    <property type="match status" value="1"/>
</dbReference>
<accession>A0A0C3PR80</accession>
<dbReference type="HOGENOM" id="CLU_042182_1_0_1"/>
<dbReference type="OrthoDB" id="2100128at2759"/>